<protein>
    <submittedName>
        <fullName evidence="1">Uncharacterized protein</fullName>
    </submittedName>
</protein>
<evidence type="ECO:0000313" key="1">
    <source>
        <dbReference type="EMBL" id="EEF14874.1"/>
    </source>
</evidence>
<reference evidence="1 2" key="1">
    <citation type="submission" date="2008-08" db="EMBL/GenBank/DDBJ databases">
        <authorList>
            <person name="Madupu R."/>
            <person name="Durkin A.S."/>
            <person name="Torralba M."/>
            <person name="Methe B."/>
            <person name="Sutton G.G."/>
            <person name="Strausberg R.L."/>
            <person name="Nelson K.E."/>
        </authorList>
    </citation>
    <scope>NUCLEOTIDE SEQUENCE [LARGE SCALE GENOMIC DNA]</scope>
    <source>
        <strain evidence="1 2">RM3267</strain>
    </source>
</reference>
<name>B9CZI0_CAMRE</name>
<organism evidence="1 2">
    <name type="scientific">Campylobacter rectus RM3267</name>
    <dbReference type="NCBI Taxonomy" id="553218"/>
    <lineage>
        <taxon>Bacteria</taxon>
        <taxon>Pseudomonadati</taxon>
        <taxon>Campylobacterota</taxon>
        <taxon>Epsilonproteobacteria</taxon>
        <taxon>Campylobacterales</taxon>
        <taxon>Campylobacteraceae</taxon>
        <taxon>Campylobacter</taxon>
    </lineage>
</organism>
<keyword evidence="2" id="KW-1185">Reference proteome</keyword>
<dbReference type="STRING" id="553218.CAMRE0001_1539"/>
<proteinExistence type="predicted"/>
<dbReference type="Proteomes" id="UP000003082">
    <property type="component" value="Unassembled WGS sequence"/>
</dbReference>
<accession>B9CZI0</accession>
<dbReference type="AlphaFoldDB" id="B9CZI0"/>
<comment type="caution">
    <text evidence="1">The sequence shown here is derived from an EMBL/GenBank/DDBJ whole genome shotgun (WGS) entry which is preliminary data.</text>
</comment>
<dbReference type="EMBL" id="ACFU01000003">
    <property type="protein sequence ID" value="EEF14874.1"/>
    <property type="molecule type" value="Genomic_DNA"/>
</dbReference>
<gene>
    <name evidence="1" type="ORF">CAMRE0001_1539</name>
</gene>
<evidence type="ECO:0000313" key="2">
    <source>
        <dbReference type="Proteomes" id="UP000003082"/>
    </source>
</evidence>
<sequence>MANLNQARLARLFRLSNVARGLESQFKKPLYFIYGAREKAANLTAF</sequence>